<dbReference type="AlphaFoldDB" id="A0A844Z2W9"/>
<name>A0A844Z2W9_9SPHN</name>
<evidence type="ECO:0000256" key="4">
    <source>
        <dbReference type="SAM" id="SignalP"/>
    </source>
</evidence>
<dbReference type="SUPFAM" id="SSF48403">
    <property type="entry name" value="Ankyrin repeat"/>
    <property type="match status" value="1"/>
</dbReference>
<dbReference type="Pfam" id="PF12796">
    <property type="entry name" value="Ank_2"/>
    <property type="match status" value="1"/>
</dbReference>
<feature type="repeat" description="ANK" evidence="3">
    <location>
        <begin position="68"/>
        <end position="100"/>
    </location>
</feature>
<accession>A0A844Z2W9</accession>
<proteinExistence type="predicted"/>
<organism evidence="5 6">
    <name type="scientific">Alteraurantiacibacter buctensis</name>
    <dbReference type="NCBI Taxonomy" id="1503981"/>
    <lineage>
        <taxon>Bacteria</taxon>
        <taxon>Pseudomonadati</taxon>
        <taxon>Pseudomonadota</taxon>
        <taxon>Alphaproteobacteria</taxon>
        <taxon>Sphingomonadales</taxon>
        <taxon>Erythrobacteraceae</taxon>
        <taxon>Alteraurantiacibacter</taxon>
    </lineage>
</organism>
<dbReference type="RefSeq" id="WP_160773409.1">
    <property type="nucleotide sequence ID" value="NZ_WTYV01000010.1"/>
</dbReference>
<protein>
    <submittedName>
        <fullName evidence="5">Ankyrin repeat domain-containing protein</fullName>
    </submittedName>
</protein>
<dbReference type="PROSITE" id="PS50088">
    <property type="entry name" value="ANK_REPEAT"/>
    <property type="match status" value="3"/>
</dbReference>
<dbReference type="OrthoDB" id="7390289at2"/>
<evidence type="ECO:0000256" key="2">
    <source>
        <dbReference type="ARBA" id="ARBA00023043"/>
    </source>
</evidence>
<dbReference type="Gene3D" id="1.25.40.20">
    <property type="entry name" value="Ankyrin repeat-containing domain"/>
    <property type="match status" value="1"/>
</dbReference>
<keyword evidence="6" id="KW-1185">Reference proteome</keyword>
<dbReference type="SMART" id="SM00248">
    <property type="entry name" value="ANK"/>
    <property type="match status" value="3"/>
</dbReference>
<evidence type="ECO:0000256" key="3">
    <source>
        <dbReference type="PROSITE-ProRule" id="PRU00023"/>
    </source>
</evidence>
<evidence type="ECO:0000313" key="5">
    <source>
        <dbReference type="EMBL" id="MXO73480.1"/>
    </source>
</evidence>
<dbReference type="EMBL" id="WTYV01000010">
    <property type="protein sequence ID" value="MXO73480.1"/>
    <property type="molecule type" value="Genomic_DNA"/>
</dbReference>
<gene>
    <name evidence="5" type="ORF">GRI99_17825</name>
</gene>
<reference evidence="5 6" key="1">
    <citation type="submission" date="2019-12" db="EMBL/GenBank/DDBJ databases">
        <title>Genomic-based taxomic classification of the family Erythrobacteraceae.</title>
        <authorList>
            <person name="Xu L."/>
        </authorList>
    </citation>
    <scope>NUCLEOTIDE SEQUENCE [LARGE SCALE GENOMIC DNA]</scope>
    <source>
        <strain evidence="5 6">M0322</strain>
    </source>
</reference>
<feature type="repeat" description="ANK" evidence="3">
    <location>
        <begin position="101"/>
        <end position="133"/>
    </location>
</feature>
<keyword evidence="4" id="KW-0732">Signal</keyword>
<evidence type="ECO:0000256" key="1">
    <source>
        <dbReference type="ARBA" id="ARBA00022737"/>
    </source>
</evidence>
<sequence>MAAVRTLIAALAPAFLLAGLATPVAAQMLSEGTEFLRAIEKRSEDSSKVTEILNVPGATVINARDLTSGRTALHIVVADRDASWLSYLISQRANVNLADNQGVTPLMLAVQIGYVEGVEALLAARARVDVTNSAGETPLMFAVHSRSTEVMRVLLQAGADPDRRDNSGRSARDYARLRGANDITNDVLTRFERPASQRAGSATYGPSF</sequence>
<dbReference type="PANTHER" id="PTHR24171">
    <property type="entry name" value="ANKYRIN REPEAT DOMAIN-CONTAINING PROTEIN 39-RELATED"/>
    <property type="match status" value="1"/>
</dbReference>
<evidence type="ECO:0000313" key="6">
    <source>
        <dbReference type="Proteomes" id="UP000466966"/>
    </source>
</evidence>
<keyword evidence="2 3" id="KW-0040">ANK repeat</keyword>
<dbReference type="InterPro" id="IPR036770">
    <property type="entry name" value="Ankyrin_rpt-contain_sf"/>
</dbReference>
<feature type="repeat" description="ANK" evidence="3">
    <location>
        <begin position="134"/>
        <end position="166"/>
    </location>
</feature>
<dbReference type="PROSITE" id="PS50297">
    <property type="entry name" value="ANK_REP_REGION"/>
    <property type="match status" value="3"/>
</dbReference>
<comment type="caution">
    <text evidence="5">The sequence shown here is derived from an EMBL/GenBank/DDBJ whole genome shotgun (WGS) entry which is preliminary data.</text>
</comment>
<feature type="signal peptide" evidence="4">
    <location>
        <begin position="1"/>
        <end position="26"/>
    </location>
</feature>
<feature type="chain" id="PRO_5032916582" evidence="4">
    <location>
        <begin position="27"/>
        <end position="208"/>
    </location>
</feature>
<dbReference type="Pfam" id="PF00023">
    <property type="entry name" value="Ank"/>
    <property type="match status" value="1"/>
</dbReference>
<dbReference type="Proteomes" id="UP000466966">
    <property type="component" value="Unassembled WGS sequence"/>
</dbReference>
<keyword evidence="1" id="KW-0677">Repeat</keyword>
<dbReference type="InterPro" id="IPR002110">
    <property type="entry name" value="Ankyrin_rpt"/>
</dbReference>
<dbReference type="PANTHER" id="PTHR24171:SF9">
    <property type="entry name" value="ANKYRIN REPEAT DOMAIN-CONTAINING PROTEIN 39"/>
    <property type="match status" value="1"/>
</dbReference>